<keyword evidence="1" id="KW-0261">Viral envelope protein</keyword>
<dbReference type="GO" id="GO:0019031">
    <property type="term" value="C:viral envelope"/>
    <property type="evidence" value="ECO:0007669"/>
    <property type="project" value="UniProtKB-KW"/>
</dbReference>
<keyword evidence="1" id="KW-0946">Virion</keyword>
<dbReference type="InterPro" id="IPR036377">
    <property type="entry name" value="Gp120_core_sf"/>
</dbReference>
<gene>
    <name evidence="1" type="primary">env</name>
</gene>
<reference evidence="1" key="1">
    <citation type="journal article" date="2008" name="AIDS Res. Hum. Retroviruses">
        <title>HIV type 1 genetic diversity in Moyale, Mandera, and Turkana based on env-C2-V3 sequences.</title>
        <authorList>
            <person name="Khamadi S.A."/>
            <person name="Lihana R.W."/>
            <person name="Mwaniki D.L."/>
            <person name="Kinyua J."/>
            <person name="Lagat N."/>
            <person name="Carter J.Y."/>
            <person name="Ichimura H."/>
            <person name="Oishi I."/>
            <person name="Okoth F.A."/>
            <person name="Ochieng W."/>
        </authorList>
    </citation>
    <scope>NUCLEOTIDE SEQUENCE</scope>
    <source>
        <strain evidence="1">MYDH026X</strain>
    </source>
</reference>
<dbReference type="EMBL" id="DQ155186">
    <property type="protein sequence ID" value="ABA08275.1"/>
    <property type="molecule type" value="Genomic_DNA"/>
</dbReference>
<name>Q3LX57_HV1</name>
<accession>Q3LX57</accession>
<dbReference type="SUPFAM" id="SSF56502">
    <property type="entry name" value="gp120 core"/>
    <property type="match status" value="1"/>
</dbReference>
<feature type="non-terminal residue" evidence="1">
    <location>
        <position position="162"/>
    </location>
</feature>
<organism evidence="1">
    <name type="scientific">Human immunodeficiency virus type 1</name>
    <name type="common">HIV-1</name>
    <dbReference type="NCBI Taxonomy" id="11676"/>
    <lineage>
        <taxon>Viruses</taxon>
        <taxon>Riboviria</taxon>
        <taxon>Pararnavirae</taxon>
        <taxon>Artverviricota</taxon>
        <taxon>Revtraviricetes</taxon>
        <taxon>Ortervirales</taxon>
        <taxon>Retroviridae</taxon>
        <taxon>Orthoretrovirinae</taxon>
        <taxon>Lentivirus</taxon>
        <taxon>Lentivirus humimdef1</taxon>
    </lineage>
</organism>
<protein>
    <submittedName>
        <fullName evidence="1">Envelope glycoprotein</fullName>
    </submittedName>
</protein>
<dbReference type="Gene3D" id="2.170.40.20">
    <property type="entry name" value="Human immunodeficiency virus 1, Gp160, envelope glycoprotein"/>
    <property type="match status" value="1"/>
</dbReference>
<evidence type="ECO:0000313" key="1">
    <source>
        <dbReference type="EMBL" id="ABA08275.1"/>
    </source>
</evidence>
<feature type="non-terminal residue" evidence="1">
    <location>
        <position position="1"/>
    </location>
</feature>
<sequence>LLCSCAWLVRTQLRVKGCRDDVRCCCERTLLSRLYALPLVDNCDPRIASLPRLWRHSRCFVTSVDACHLTCILCCMCIIGESGYGTSTCVLVSMTRMVYNFYNRSLNSLRQHFQNITIAISTSSGGDLEITTHSLIVEENFSIVTIRPVNSPWNAMQPCGIN</sequence>
<organismHost>
    <name type="scientific">Homo sapiens</name>
    <name type="common">Human</name>
    <dbReference type="NCBI Taxonomy" id="9606"/>
</organismHost>
<proteinExistence type="predicted"/>